<name>A0A5D2F5P5_GOSDA</name>
<gene>
    <name evidence="1" type="ORF">ES288_A10G284600v1</name>
</gene>
<reference evidence="1 2" key="1">
    <citation type="submission" date="2019-06" db="EMBL/GenBank/DDBJ databases">
        <title>WGS assembly of Gossypium darwinii.</title>
        <authorList>
            <person name="Chen Z.J."/>
            <person name="Sreedasyam A."/>
            <person name="Ando A."/>
            <person name="Song Q."/>
            <person name="De L."/>
            <person name="Hulse-Kemp A."/>
            <person name="Ding M."/>
            <person name="Ye W."/>
            <person name="Kirkbride R."/>
            <person name="Jenkins J."/>
            <person name="Plott C."/>
            <person name="Lovell J."/>
            <person name="Lin Y.-M."/>
            <person name="Vaughn R."/>
            <person name="Liu B."/>
            <person name="Li W."/>
            <person name="Simpson S."/>
            <person name="Scheffler B."/>
            <person name="Saski C."/>
            <person name="Grover C."/>
            <person name="Hu G."/>
            <person name="Conover J."/>
            <person name="Carlson J."/>
            <person name="Shu S."/>
            <person name="Boston L."/>
            <person name="Williams M."/>
            <person name="Peterson D."/>
            <person name="Mcgee K."/>
            <person name="Jones D."/>
            <person name="Wendel J."/>
            <person name="Stelly D."/>
            <person name="Grimwood J."/>
            <person name="Schmutz J."/>
        </authorList>
    </citation>
    <scope>NUCLEOTIDE SEQUENCE [LARGE SCALE GENOMIC DNA]</scope>
    <source>
        <strain evidence="1">1808015.09</strain>
    </source>
</reference>
<accession>A0A5D2F5P5</accession>
<evidence type="ECO:0000313" key="2">
    <source>
        <dbReference type="Proteomes" id="UP000323506"/>
    </source>
</evidence>
<evidence type="ECO:0000313" key="1">
    <source>
        <dbReference type="EMBL" id="TYH00523.1"/>
    </source>
</evidence>
<dbReference type="AlphaFoldDB" id="A0A5D2F5P5"/>
<organism evidence="1 2">
    <name type="scientific">Gossypium darwinii</name>
    <name type="common">Darwin's cotton</name>
    <name type="synonym">Gossypium barbadense var. darwinii</name>
    <dbReference type="NCBI Taxonomy" id="34276"/>
    <lineage>
        <taxon>Eukaryota</taxon>
        <taxon>Viridiplantae</taxon>
        <taxon>Streptophyta</taxon>
        <taxon>Embryophyta</taxon>
        <taxon>Tracheophyta</taxon>
        <taxon>Spermatophyta</taxon>
        <taxon>Magnoliopsida</taxon>
        <taxon>eudicotyledons</taxon>
        <taxon>Gunneridae</taxon>
        <taxon>Pentapetalae</taxon>
        <taxon>rosids</taxon>
        <taxon>malvids</taxon>
        <taxon>Malvales</taxon>
        <taxon>Malvaceae</taxon>
        <taxon>Malvoideae</taxon>
        <taxon>Gossypium</taxon>
    </lineage>
</organism>
<dbReference type="Proteomes" id="UP000323506">
    <property type="component" value="Chromosome A10"/>
</dbReference>
<sequence length="93" mass="10727">MVRPLYTEENKGERTPHLLLASILTTEKKTLATQPRGGSAKFGPYSHYVSLCINFVIPGPWCLRKLDASFDEKKMKKTPWKCMDCEIEEKEHK</sequence>
<dbReference type="EMBL" id="CM017697">
    <property type="protein sequence ID" value="TYH00523.1"/>
    <property type="molecule type" value="Genomic_DNA"/>
</dbReference>
<proteinExistence type="predicted"/>
<keyword evidence="2" id="KW-1185">Reference proteome</keyword>
<protein>
    <submittedName>
        <fullName evidence="1">Uncharacterized protein</fullName>
    </submittedName>
</protein>